<comment type="subcellular location">
    <subcellularLocation>
        <location evidence="1">Cell membrane</location>
        <topology evidence="1">Multi-pass membrane protein</topology>
    </subcellularLocation>
</comment>
<keyword evidence="5 9" id="KW-0812">Transmembrane</keyword>
<dbReference type="PROSITE" id="PS51105">
    <property type="entry name" value="PTS_EIIC_TYPE_3"/>
    <property type="match status" value="1"/>
</dbReference>
<dbReference type="InterPro" id="IPR051088">
    <property type="entry name" value="PTS_Sugar-EIIC/EIIB"/>
</dbReference>
<keyword evidence="4 8" id="KW-0762">Sugar transport</keyword>
<keyword evidence="2 8" id="KW-0813">Transport</keyword>
<evidence type="ECO:0000256" key="6">
    <source>
        <dbReference type="ARBA" id="ARBA00022989"/>
    </source>
</evidence>
<dbReference type="EMBL" id="SODD01000006">
    <property type="protein sequence ID" value="TDW25092.1"/>
    <property type="molecule type" value="Genomic_DNA"/>
</dbReference>
<feature type="domain" description="PTS EIIC type-3" evidence="10">
    <location>
        <begin position="8"/>
        <end position="392"/>
    </location>
</feature>
<dbReference type="PANTHER" id="PTHR33989">
    <property type="match status" value="1"/>
</dbReference>
<dbReference type="GO" id="GO:0005886">
    <property type="term" value="C:plasma membrane"/>
    <property type="evidence" value="ECO:0007669"/>
    <property type="project" value="UniProtKB-SubCell"/>
</dbReference>
<comment type="function">
    <text evidence="8">The phosphoenolpyruvate-dependent sugar phosphotransferase system (PTS), a major carbohydrate active -transport system, catalyzes the phosphorylation of incoming sugar substrates concomitant with their translocation across the cell membrane.</text>
</comment>
<dbReference type="InterPro" id="IPR004796">
    <property type="entry name" value="PTS_IIC_cello"/>
</dbReference>
<dbReference type="RefSeq" id="WP_134168335.1">
    <property type="nucleotide sequence ID" value="NZ_SODD01000006.1"/>
</dbReference>
<feature type="transmembrane region" description="Helical" evidence="9">
    <location>
        <begin position="372"/>
        <end position="393"/>
    </location>
</feature>
<evidence type="ECO:0000256" key="8">
    <source>
        <dbReference type="PIRNR" id="PIRNR006351"/>
    </source>
</evidence>
<evidence type="ECO:0000256" key="5">
    <source>
        <dbReference type="ARBA" id="ARBA00022692"/>
    </source>
</evidence>
<dbReference type="GO" id="GO:0008982">
    <property type="term" value="F:protein-N(PI)-phosphohistidine-sugar phosphotransferase activity"/>
    <property type="evidence" value="ECO:0007669"/>
    <property type="project" value="UniProtKB-UniRule"/>
</dbReference>
<sequence>MNKLIYWLENSFSPKMTKINNNVWIVTLKDSIMQALPLIFLGSIFCMLAILNEYEAFAFLPSFWTPFGWTMGMISLIIAFLIPLNLMEKKRLRKQRFNAAMAGVILFLIIISPQVIADGAPGFGHSALGAGGMFVAIVAGLFAGWVMSLFGKFSFFKEDSVIPDFVRSWFDAMLPIGIIIVVGWVLVDIVGFDVYNFVLSIFMPLQNVIETPWGFSLMMFVVCFLYSLGISTWVLTPIINPVLLTAIQANIDGTALNLVTDPTIYSAYLWIGGIGCTMPLVFMLIRSKSKKLKALGTASIAPTIFNINEPIVFGAIAWNPILMIPMWLQGIILPLVVWLFTKVIAFAPIPTITFQMWYCPFPISTWLTTGSIQGILLMVIVFVIASLIWYPFFKAYEKQELDIETKEISEKA</sequence>
<feature type="transmembrane region" description="Helical" evidence="9">
    <location>
        <begin position="265"/>
        <end position="285"/>
    </location>
</feature>
<evidence type="ECO:0000256" key="3">
    <source>
        <dbReference type="ARBA" id="ARBA00022475"/>
    </source>
</evidence>
<feature type="transmembrane region" description="Helical" evidence="9">
    <location>
        <begin position="172"/>
        <end position="192"/>
    </location>
</feature>
<evidence type="ECO:0000256" key="4">
    <source>
        <dbReference type="ARBA" id="ARBA00022597"/>
    </source>
</evidence>
<feature type="transmembrane region" description="Helical" evidence="9">
    <location>
        <begin position="32"/>
        <end position="51"/>
    </location>
</feature>
<reference evidence="11 12" key="1">
    <citation type="submission" date="2019-03" db="EMBL/GenBank/DDBJ databases">
        <title>Genomic Encyclopedia of Type Strains, Phase IV (KMG-IV): sequencing the most valuable type-strain genomes for metagenomic binning, comparative biology and taxonomic classification.</title>
        <authorList>
            <person name="Goeker M."/>
        </authorList>
    </citation>
    <scope>NUCLEOTIDE SEQUENCE [LARGE SCALE GENOMIC DNA]</scope>
    <source>
        <strain evidence="11 12">DSM 28867</strain>
    </source>
</reference>
<dbReference type="OrthoDB" id="1641940at2"/>
<dbReference type="Pfam" id="PF02378">
    <property type="entry name" value="PTS_EIIC"/>
    <property type="match status" value="1"/>
</dbReference>
<keyword evidence="12" id="KW-1185">Reference proteome</keyword>
<evidence type="ECO:0000313" key="12">
    <source>
        <dbReference type="Proteomes" id="UP000294743"/>
    </source>
</evidence>
<feature type="transmembrane region" description="Helical" evidence="9">
    <location>
        <begin position="128"/>
        <end position="151"/>
    </location>
</feature>
<feature type="transmembrane region" description="Helical" evidence="9">
    <location>
        <begin position="212"/>
        <end position="235"/>
    </location>
</feature>
<evidence type="ECO:0000256" key="7">
    <source>
        <dbReference type="ARBA" id="ARBA00023136"/>
    </source>
</evidence>
<accession>A0A4R8A3M6</accession>
<evidence type="ECO:0000256" key="1">
    <source>
        <dbReference type="ARBA" id="ARBA00004651"/>
    </source>
</evidence>
<dbReference type="PANTHER" id="PTHR33989:SF4">
    <property type="entry name" value="PTS SYSTEM N,N'-DIACETYLCHITOBIOSE-SPECIFIC EIIC COMPONENT"/>
    <property type="match status" value="1"/>
</dbReference>
<dbReference type="GO" id="GO:0009401">
    <property type="term" value="P:phosphoenolpyruvate-dependent sugar phosphotransferase system"/>
    <property type="evidence" value="ECO:0007669"/>
    <property type="project" value="InterPro"/>
</dbReference>
<keyword evidence="6 9" id="KW-1133">Transmembrane helix</keyword>
<dbReference type="GO" id="GO:1902815">
    <property type="term" value="P:N,N'-diacetylchitobiose import"/>
    <property type="evidence" value="ECO:0007669"/>
    <property type="project" value="TreeGrafter"/>
</dbReference>
<keyword evidence="3 8" id="KW-1003">Cell membrane</keyword>
<gene>
    <name evidence="11" type="ORF">EDD63_10633</name>
</gene>
<evidence type="ECO:0000256" key="2">
    <source>
        <dbReference type="ARBA" id="ARBA00022448"/>
    </source>
</evidence>
<evidence type="ECO:0000256" key="9">
    <source>
        <dbReference type="SAM" id="Phobius"/>
    </source>
</evidence>
<evidence type="ECO:0000259" key="10">
    <source>
        <dbReference type="PROSITE" id="PS51105"/>
    </source>
</evidence>
<dbReference type="InterPro" id="IPR004501">
    <property type="entry name" value="PTS_EIIC_3"/>
</dbReference>
<dbReference type="PIRSF" id="PIRSF006351">
    <property type="entry name" value="PTS_EIIC-Cellobiose"/>
    <property type="match status" value="1"/>
</dbReference>
<name>A0A4R8A3M6_9FIRM</name>
<proteinExistence type="predicted"/>
<dbReference type="Proteomes" id="UP000294743">
    <property type="component" value="Unassembled WGS sequence"/>
</dbReference>
<organism evidence="11 12">
    <name type="scientific">Breznakia blatticola</name>
    <dbReference type="NCBI Taxonomy" id="1754012"/>
    <lineage>
        <taxon>Bacteria</taxon>
        <taxon>Bacillati</taxon>
        <taxon>Bacillota</taxon>
        <taxon>Erysipelotrichia</taxon>
        <taxon>Erysipelotrichales</taxon>
        <taxon>Erysipelotrichaceae</taxon>
        <taxon>Breznakia</taxon>
    </lineage>
</organism>
<feature type="transmembrane region" description="Helical" evidence="9">
    <location>
        <begin position="331"/>
        <end position="352"/>
    </location>
</feature>
<comment type="caution">
    <text evidence="11">The sequence shown here is derived from an EMBL/GenBank/DDBJ whole genome shotgun (WGS) entry which is preliminary data.</text>
</comment>
<protein>
    <recommendedName>
        <fullName evidence="8">Permease IIC component</fullName>
    </recommendedName>
</protein>
<feature type="transmembrane region" description="Helical" evidence="9">
    <location>
        <begin position="63"/>
        <end position="85"/>
    </location>
</feature>
<evidence type="ECO:0000313" key="11">
    <source>
        <dbReference type="EMBL" id="TDW25092.1"/>
    </source>
</evidence>
<dbReference type="InterPro" id="IPR003352">
    <property type="entry name" value="PTS_EIIC"/>
</dbReference>
<dbReference type="AlphaFoldDB" id="A0A4R8A3M6"/>
<keyword evidence="7 8" id="KW-0472">Membrane</keyword>
<feature type="transmembrane region" description="Helical" evidence="9">
    <location>
        <begin position="97"/>
        <end position="116"/>
    </location>
</feature>